<protein>
    <submittedName>
        <fullName evidence="1">Uncharacterized protein</fullName>
    </submittedName>
</protein>
<keyword evidence="2" id="KW-1185">Reference proteome</keyword>
<gene>
    <name evidence="1" type="ORF">SAMN05421853_10155</name>
</gene>
<dbReference type="AlphaFoldDB" id="A0A1I5UM12"/>
<dbReference type="STRING" id="93684.SAMN05421853_10155"/>
<organism evidence="1 2">
    <name type="scientific">Roseivivax halotolerans</name>
    <dbReference type="NCBI Taxonomy" id="93684"/>
    <lineage>
        <taxon>Bacteria</taxon>
        <taxon>Pseudomonadati</taxon>
        <taxon>Pseudomonadota</taxon>
        <taxon>Alphaproteobacteria</taxon>
        <taxon>Rhodobacterales</taxon>
        <taxon>Roseobacteraceae</taxon>
        <taxon>Roseivivax</taxon>
    </lineage>
</organism>
<dbReference type="Proteomes" id="UP000243106">
    <property type="component" value="Unassembled WGS sequence"/>
</dbReference>
<dbReference type="RefSeq" id="WP_172975036.1">
    <property type="nucleotide sequence ID" value="NZ_FOXV01000001.1"/>
</dbReference>
<sequence length="45" mass="5257">MLDILAKSLMTAAGNHKSDFTPWERRIETPTQERIRFRAPKEVSK</sequence>
<name>A0A1I5UM12_9RHOB</name>
<reference evidence="2" key="1">
    <citation type="submission" date="2016-10" db="EMBL/GenBank/DDBJ databases">
        <authorList>
            <person name="Varghese N."/>
            <person name="Submissions S."/>
        </authorList>
    </citation>
    <scope>NUCLEOTIDE SEQUENCE [LARGE SCALE GENOMIC DNA]</scope>
    <source>
        <strain evidence="2">JCM 10271</strain>
    </source>
</reference>
<dbReference type="EMBL" id="FOXV01000001">
    <property type="protein sequence ID" value="SFP96344.1"/>
    <property type="molecule type" value="Genomic_DNA"/>
</dbReference>
<accession>A0A1I5UM12</accession>
<evidence type="ECO:0000313" key="1">
    <source>
        <dbReference type="EMBL" id="SFP96344.1"/>
    </source>
</evidence>
<evidence type="ECO:0000313" key="2">
    <source>
        <dbReference type="Proteomes" id="UP000243106"/>
    </source>
</evidence>
<proteinExistence type="predicted"/>